<evidence type="ECO:0000256" key="6">
    <source>
        <dbReference type="SAM" id="Phobius"/>
    </source>
</evidence>
<proteinExistence type="predicted"/>
<dbReference type="InterPro" id="IPR017039">
    <property type="entry name" value="Virul_fac_BrkB"/>
</dbReference>
<keyword evidence="2" id="KW-1003">Cell membrane</keyword>
<evidence type="ECO:0000256" key="5">
    <source>
        <dbReference type="ARBA" id="ARBA00023136"/>
    </source>
</evidence>
<accession>A0A9D9HFG9</accession>
<dbReference type="Pfam" id="PF03631">
    <property type="entry name" value="Virul_fac_BrkB"/>
    <property type="match status" value="1"/>
</dbReference>
<evidence type="ECO:0000256" key="4">
    <source>
        <dbReference type="ARBA" id="ARBA00022989"/>
    </source>
</evidence>
<dbReference type="PANTHER" id="PTHR30213:SF0">
    <property type="entry name" value="UPF0761 MEMBRANE PROTEIN YIHY"/>
    <property type="match status" value="1"/>
</dbReference>
<sequence length="247" mass="27530">MKRTDAASRFYITAKTFLSNDLSSYACACAFNFFLSSVPLALLVVSVCLRIWQSSGTEILHFLSEWNALYGSFPLLETVQPQALPFRASGLVEALALFSVLWLSRKVFLSTQQAFKRIYRRTNRRRALRETLLVVAAEVAIVLSITLVILVITAVRTLLNLDFFRGILPAVLQNFLHRLFLLAPAALLFGFLFLLYQILPLPRPKAGLSALCALLCTASFSVFSAVFSLLIDPVRYNLIYGLAGNLV</sequence>
<feature type="transmembrane region" description="Helical" evidence="6">
    <location>
        <begin position="131"/>
        <end position="155"/>
    </location>
</feature>
<dbReference type="GO" id="GO:0005886">
    <property type="term" value="C:plasma membrane"/>
    <property type="evidence" value="ECO:0007669"/>
    <property type="project" value="UniProtKB-SubCell"/>
</dbReference>
<organism evidence="7 8">
    <name type="scientific">Candidatus Avitreponema avistercoris</name>
    <dbReference type="NCBI Taxonomy" id="2840705"/>
    <lineage>
        <taxon>Bacteria</taxon>
        <taxon>Pseudomonadati</taxon>
        <taxon>Spirochaetota</taxon>
        <taxon>Spirochaetia</taxon>
        <taxon>Spirochaetales</taxon>
        <taxon>Candidatus Avitreponema</taxon>
    </lineage>
</organism>
<name>A0A9D9HFG9_9SPIR</name>
<feature type="transmembrane region" description="Helical" evidence="6">
    <location>
        <begin position="208"/>
        <end position="231"/>
    </location>
</feature>
<evidence type="ECO:0000313" key="7">
    <source>
        <dbReference type="EMBL" id="MBO8449521.1"/>
    </source>
</evidence>
<feature type="transmembrane region" description="Helical" evidence="6">
    <location>
        <begin position="175"/>
        <end position="196"/>
    </location>
</feature>
<keyword evidence="3 6" id="KW-0812">Transmembrane</keyword>
<evidence type="ECO:0000313" key="8">
    <source>
        <dbReference type="Proteomes" id="UP000823616"/>
    </source>
</evidence>
<evidence type="ECO:0000256" key="3">
    <source>
        <dbReference type="ARBA" id="ARBA00022692"/>
    </source>
</evidence>
<feature type="transmembrane region" description="Helical" evidence="6">
    <location>
        <begin position="84"/>
        <end position="103"/>
    </location>
</feature>
<feature type="transmembrane region" description="Helical" evidence="6">
    <location>
        <begin position="25"/>
        <end position="52"/>
    </location>
</feature>
<comment type="caution">
    <text evidence="7">The sequence shown here is derived from an EMBL/GenBank/DDBJ whole genome shotgun (WGS) entry which is preliminary data.</text>
</comment>
<comment type="subcellular location">
    <subcellularLocation>
        <location evidence="1">Cell membrane</location>
        <topology evidence="1">Multi-pass membrane protein</topology>
    </subcellularLocation>
</comment>
<dbReference type="PIRSF" id="PIRSF035875">
    <property type="entry name" value="RNase_BN"/>
    <property type="match status" value="1"/>
</dbReference>
<keyword evidence="5 6" id="KW-0472">Membrane</keyword>
<keyword evidence="4 6" id="KW-1133">Transmembrane helix</keyword>
<reference evidence="7" key="1">
    <citation type="submission" date="2020-10" db="EMBL/GenBank/DDBJ databases">
        <authorList>
            <person name="Gilroy R."/>
        </authorList>
    </citation>
    <scope>NUCLEOTIDE SEQUENCE</scope>
    <source>
        <strain evidence="7">B3-4054</strain>
    </source>
</reference>
<dbReference type="Proteomes" id="UP000823616">
    <property type="component" value="Unassembled WGS sequence"/>
</dbReference>
<evidence type="ECO:0000256" key="2">
    <source>
        <dbReference type="ARBA" id="ARBA00022475"/>
    </source>
</evidence>
<dbReference type="EMBL" id="JADIMS010000003">
    <property type="protein sequence ID" value="MBO8449521.1"/>
    <property type="molecule type" value="Genomic_DNA"/>
</dbReference>
<protein>
    <submittedName>
        <fullName evidence="7">YihY/virulence factor BrkB family protein</fullName>
    </submittedName>
</protein>
<dbReference type="PANTHER" id="PTHR30213">
    <property type="entry name" value="INNER MEMBRANE PROTEIN YHJD"/>
    <property type="match status" value="1"/>
</dbReference>
<evidence type="ECO:0000256" key="1">
    <source>
        <dbReference type="ARBA" id="ARBA00004651"/>
    </source>
</evidence>
<dbReference type="AlphaFoldDB" id="A0A9D9HFG9"/>
<gene>
    <name evidence="7" type="ORF">IAA96_00225</name>
</gene>
<feature type="non-terminal residue" evidence="7">
    <location>
        <position position="247"/>
    </location>
</feature>
<reference evidence="7" key="2">
    <citation type="journal article" date="2021" name="PeerJ">
        <title>Extensive microbial diversity within the chicken gut microbiome revealed by metagenomics and culture.</title>
        <authorList>
            <person name="Gilroy R."/>
            <person name="Ravi A."/>
            <person name="Getino M."/>
            <person name="Pursley I."/>
            <person name="Horton D.L."/>
            <person name="Alikhan N.F."/>
            <person name="Baker D."/>
            <person name="Gharbi K."/>
            <person name="Hall N."/>
            <person name="Watson M."/>
            <person name="Adriaenssens E.M."/>
            <person name="Foster-Nyarko E."/>
            <person name="Jarju S."/>
            <person name="Secka A."/>
            <person name="Antonio M."/>
            <person name="Oren A."/>
            <person name="Chaudhuri R.R."/>
            <person name="La Ragione R."/>
            <person name="Hildebrand F."/>
            <person name="Pallen M.J."/>
        </authorList>
    </citation>
    <scope>NUCLEOTIDE SEQUENCE</scope>
    <source>
        <strain evidence="7">B3-4054</strain>
    </source>
</reference>